<dbReference type="PANTHER" id="PTHR30222">
    <property type="entry name" value="SPERMIDINE/PUTRESCINE-BINDING PERIPLASMIC PROTEIN"/>
    <property type="match status" value="1"/>
</dbReference>
<comment type="subcellular location">
    <subcellularLocation>
        <location evidence="1 5">Periplasm</location>
    </subcellularLocation>
</comment>
<sequence length="374" mass="40591">MNAVTTQTTLAALRQSIGRRSLLQGLGVAAVGISFGGLAACSGGSGGTASTGEEATLNFYNWDTYIGETTLDDFAESSGITVNMSLFATNDELFAKLRAGNAGYDVIVPSNDFVERMIQANLIQELDQSKIPNMANVDPTFIDVAYDPGRKYSMPYTWLALGIGYRKSAVSARPDSWKVLFDSPEYAGKIALLSEAGDVIRLGAKYLGHSVNEITPEIIAEVEAMMIRQKPNIRTFHEDNGQDLLLSGEVDLVLEYNGDIAQIMTEDDDIDFVIPGEGSQLNSDNLCIPVGAPHPLNAHMFINNLLDAEVGKKITETILYPTPNAAAKALMPDDYKNNPVIFPPADLLAKCEYASYNAELQPLYEEAFTRIRAA</sequence>
<comment type="caution">
    <text evidence="6">The sequence shown here is derived from an EMBL/GenBank/DDBJ whole genome shotgun (WGS) entry which is preliminary data.</text>
</comment>
<evidence type="ECO:0000256" key="4">
    <source>
        <dbReference type="ARBA" id="ARBA00022764"/>
    </source>
</evidence>
<evidence type="ECO:0000256" key="3">
    <source>
        <dbReference type="ARBA" id="ARBA00022729"/>
    </source>
</evidence>
<organism evidence="6 7">
    <name type="scientific">Alteraurantiacibacter buctensis</name>
    <dbReference type="NCBI Taxonomy" id="1503981"/>
    <lineage>
        <taxon>Bacteria</taxon>
        <taxon>Pseudomonadati</taxon>
        <taxon>Pseudomonadota</taxon>
        <taxon>Alphaproteobacteria</taxon>
        <taxon>Sphingomonadales</taxon>
        <taxon>Erythrobacteraceae</taxon>
        <taxon>Alteraurantiacibacter</taxon>
    </lineage>
</organism>
<dbReference type="PRINTS" id="PR00909">
    <property type="entry name" value="SPERMDNBNDNG"/>
</dbReference>
<dbReference type="InterPro" id="IPR006311">
    <property type="entry name" value="TAT_signal"/>
</dbReference>
<keyword evidence="3" id="KW-0732">Signal</keyword>
<dbReference type="PANTHER" id="PTHR30222:SF17">
    <property type="entry name" value="SPERMIDINE_PUTRESCINE-BINDING PERIPLASMIC PROTEIN"/>
    <property type="match status" value="1"/>
</dbReference>
<dbReference type="GO" id="GO:0015846">
    <property type="term" value="P:polyamine transport"/>
    <property type="evidence" value="ECO:0007669"/>
    <property type="project" value="InterPro"/>
</dbReference>
<dbReference type="InterPro" id="IPR001188">
    <property type="entry name" value="Sperm_putr-bd"/>
</dbReference>
<dbReference type="AlphaFoldDB" id="A0A844YRV6"/>
<dbReference type="PIRSF" id="PIRSF019574">
    <property type="entry name" value="Periplasmic_polyamine_BP"/>
    <property type="match status" value="1"/>
</dbReference>
<dbReference type="RefSeq" id="WP_160771037.1">
    <property type="nucleotide sequence ID" value="NZ_WTYV01000002.1"/>
</dbReference>
<comment type="similarity">
    <text evidence="5">Belongs to the bacterial solute-binding protein PotD/PotF family.</text>
</comment>
<evidence type="ECO:0000256" key="2">
    <source>
        <dbReference type="ARBA" id="ARBA00022448"/>
    </source>
</evidence>
<name>A0A844YRV6_9SPHN</name>
<comment type="function">
    <text evidence="5">Required for the activity of the bacterial periplasmic transport system of putrescine.</text>
</comment>
<dbReference type="EMBL" id="WTYV01000002">
    <property type="protein sequence ID" value="MXO71085.1"/>
    <property type="molecule type" value="Genomic_DNA"/>
</dbReference>
<dbReference type="SUPFAM" id="SSF53850">
    <property type="entry name" value="Periplasmic binding protein-like II"/>
    <property type="match status" value="1"/>
</dbReference>
<keyword evidence="2 5" id="KW-0813">Transport</keyword>
<keyword evidence="7" id="KW-1185">Reference proteome</keyword>
<reference evidence="6 7" key="1">
    <citation type="submission" date="2019-12" db="EMBL/GenBank/DDBJ databases">
        <title>Genomic-based taxomic classification of the family Erythrobacteraceae.</title>
        <authorList>
            <person name="Xu L."/>
        </authorList>
    </citation>
    <scope>NUCLEOTIDE SEQUENCE [LARGE SCALE GENOMIC DNA]</scope>
    <source>
        <strain evidence="6 7">M0322</strain>
    </source>
</reference>
<evidence type="ECO:0000256" key="5">
    <source>
        <dbReference type="PIRNR" id="PIRNR019574"/>
    </source>
</evidence>
<dbReference type="OrthoDB" id="9769567at2"/>
<proteinExistence type="inferred from homology"/>
<dbReference type="Pfam" id="PF13416">
    <property type="entry name" value="SBP_bac_8"/>
    <property type="match status" value="1"/>
</dbReference>
<evidence type="ECO:0000313" key="7">
    <source>
        <dbReference type="Proteomes" id="UP000466966"/>
    </source>
</evidence>
<dbReference type="Gene3D" id="3.40.190.10">
    <property type="entry name" value="Periplasmic binding protein-like II"/>
    <property type="match status" value="2"/>
</dbReference>
<dbReference type="PROSITE" id="PS51318">
    <property type="entry name" value="TAT"/>
    <property type="match status" value="1"/>
</dbReference>
<dbReference type="GO" id="GO:0019808">
    <property type="term" value="F:polyamine binding"/>
    <property type="evidence" value="ECO:0007669"/>
    <property type="project" value="InterPro"/>
</dbReference>
<dbReference type="CDD" id="cd13590">
    <property type="entry name" value="PBP2_PotD_PotF_like"/>
    <property type="match status" value="1"/>
</dbReference>
<protein>
    <recommendedName>
        <fullName evidence="5">Putrescine-binding periplasmic protein</fullName>
    </recommendedName>
</protein>
<accession>A0A844YRV6</accession>
<dbReference type="GO" id="GO:0042597">
    <property type="term" value="C:periplasmic space"/>
    <property type="evidence" value="ECO:0007669"/>
    <property type="project" value="UniProtKB-SubCell"/>
</dbReference>
<dbReference type="InterPro" id="IPR006059">
    <property type="entry name" value="SBP"/>
</dbReference>
<gene>
    <name evidence="6" type="ORF">GRI99_05470</name>
</gene>
<evidence type="ECO:0000256" key="1">
    <source>
        <dbReference type="ARBA" id="ARBA00004418"/>
    </source>
</evidence>
<dbReference type="Proteomes" id="UP000466966">
    <property type="component" value="Unassembled WGS sequence"/>
</dbReference>
<evidence type="ECO:0000313" key="6">
    <source>
        <dbReference type="EMBL" id="MXO71085.1"/>
    </source>
</evidence>
<keyword evidence="4 5" id="KW-0574">Periplasm</keyword>